<feature type="transmembrane region" description="Helical" evidence="1">
    <location>
        <begin position="106"/>
        <end position="128"/>
    </location>
</feature>
<sequence>MLRLLAIGLLGGVVMPLMWLRRGEDFEQARLSALILLEVGQFIAVPVGLVAGLVLAALGLWSRPPGFVLGAVTSVFGVIVAALAWATMGWIDGDPPGIGDPDGESLVALLAFASGVVTIVVGLAIALVRWSGYDPRAAPVRRRVRGRARRSRVEGVTGSAGGDRLWAGSEAVGRFGVSQSDG</sequence>
<accession>A0ABV5IBR1</accession>
<dbReference type="EMBL" id="JBHMEI010000006">
    <property type="protein sequence ID" value="MFB9201968.1"/>
    <property type="molecule type" value="Genomic_DNA"/>
</dbReference>
<keyword evidence="1" id="KW-0812">Transmembrane</keyword>
<evidence type="ECO:0000313" key="3">
    <source>
        <dbReference type="Proteomes" id="UP001589647"/>
    </source>
</evidence>
<keyword evidence="3" id="KW-1185">Reference proteome</keyword>
<feature type="transmembrane region" description="Helical" evidence="1">
    <location>
        <begin position="39"/>
        <end position="60"/>
    </location>
</feature>
<comment type="caution">
    <text evidence="2">The sequence shown here is derived from an EMBL/GenBank/DDBJ whole genome shotgun (WGS) entry which is preliminary data.</text>
</comment>
<evidence type="ECO:0000256" key="1">
    <source>
        <dbReference type="SAM" id="Phobius"/>
    </source>
</evidence>
<protein>
    <submittedName>
        <fullName evidence="2">Uncharacterized protein</fullName>
    </submittedName>
</protein>
<organism evidence="2 3">
    <name type="scientific">Nonomuraea spiralis</name>
    <dbReference type="NCBI Taxonomy" id="46182"/>
    <lineage>
        <taxon>Bacteria</taxon>
        <taxon>Bacillati</taxon>
        <taxon>Actinomycetota</taxon>
        <taxon>Actinomycetes</taxon>
        <taxon>Streptosporangiales</taxon>
        <taxon>Streptosporangiaceae</taxon>
        <taxon>Nonomuraea</taxon>
    </lineage>
</organism>
<feature type="transmembrane region" description="Helical" evidence="1">
    <location>
        <begin position="67"/>
        <end position="86"/>
    </location>
</feature>
<gene>
    <name evidence="2" type="ORF">ACFFV7_12270</name>
</gene>
<dbReference type="RefSeq" id="WP_189647223.1">
    <property type="nucleotide sequence ID" value="NZ_BMRC01000004.1"/>
</dbReference>
<reference evidence="2 3" key="1">
    <citation type="submission" date="2024-09" db="EMBL/GenBank/DDBJ databases">
        <authorList>
            <person name="Sun Q."/>
            <person name="Mori K."/>
        </authorList>
    </citation>
    <scope>NUCLEOTIDE SEQUENCE [LARGE SCALE GENOMIC DNA]</scope>
    <source>
        <strain evidence="2 3">CCM 3426</strain>
    </source>
</reference>
<name>A0ABV5IBR1_9ACTN</name>
<dbReference type="Proteomes" id="UP001589647">
    <property type="component" value="Unassembled WGS sequence"/>
</dbReference>
<evidence type="ECO:0000313" key="2">
    <source>
        <dbReference type="EMBL" id="MFB9201968.1"/>
    </source>
</evidence>
<proteinExistence type="predicted"/>
<keyword evidence="1" id="KW-1133">Transmembrane helix</keyword>
<keyword evidence="1" id="KW-0472">Membrane</keyword>